<sequence length="259" mass="29446">MLNLSNRLERIAYFVGQGRRVADIGSDHALLPVYLLQSGKSPSAIAGELNGGPYEAARRQVAGARLEEAIQVRQGNGLEVVQPGEADTITIAGMGGGLIRDILEAGRLQGKLEGVQELVLQPNVGEELVRRWLFNNGWYLQEEEILEEDGKTYEILHAVREPDADVRNKQLYDPSFWENAYAKVLRSELLYVMGPWLLRKPDANGIWARKWNREIEKLEKISRQMERSELAESQEKLKQLQRDRDELKEVLACLQTDRL</sequence>
<dbReference type="EMBL" id="JAELUP010000103">
    <property type="protein sequence ID" value="MBJ6363123.1"/>
    <property type="molecule type" value="Genomic_DNA"/>
</dbReference>
<organism evidence="2 3">
    <name type="scientific">Paenibacillus roseus</name>
    <dbReference type="NCBI Taxonomy" id="2798579"/>
    <lineage>
        <taxon>Bacteria</taxon>
        <taxon>Bacillati</taxon>
        <taxon>Bacillota</taxon>
        <taxon>Bacilli</taxon>
        <taxon>Bacillales</taxon>
        <taxon>Paenibacillaceae</taxon>
        <taxon>Paenibacillus</taxon>
    </lineage>
</organism>
<dbReference type="PANTHER" id="PTHR38451">
    <property type="entry name" value="TRNA (ADENINE(22)-N(1))-METHYLTRANSFERASE"/>
    <property type="match status" value="1"/>
</dbReference>
<dbReference type="AlphaFoldDB" id="A0A934J7N0"/>
<dbReference type="GO" id="GO:0032259">
    <property type="term" value="P:methylation"/>
    <property type="evidence" value="ECO:0007669"/>
    <property type="project" value="UniProtKB-KW"/>
</dbReference>
<keyword evidence="1" id="KW-0175">Coiled coil</keyword>
<accession>A0A934J7N0</accession>
<dbReference type="GO" id="GO:0160105">
    <property type="term" value="F:tRNA (adenine(22)-N1)-methyltransferase activity"/>
    <property type="evidence" value="ECO:0007669"/>
    <property type="project" value="InterPro"/>
</dbReference>
<dbReference type="Proteomes" id="UP000640274">
    <property type="component" value="Unassembled WGS sequence"/>
</dbReference>
<reference evidence="2" key="1">
    <citation type="submission" date="2020-12" db="EMBL/GenBank/DDBJ databases">
        <authorList>
            <person name="Huq M.A."/>
        </authorList>
    </citation>
    <scope>NUCLEOTIDE SEQUENCE</scope>
    <source>
        <strain evidence="2">MAHUQ-46</strain>
    </source>
</reference>
<proteinExistence type="predicted"/>
<dbReference type="Pfam" id="PF04816">
    <property type="entry name" value="TrmK"/>
    <property type="match status" value="1"/>
</dbReference>
<dbReference type="RefSeq" id="WP_199020700.1">
    <property type="nucleotide sequence ID" value="NZ_JAELUP010000103.1"/>
</dbReference>
<name>A0A934J7N0_9BACL</name>
<evidence type="ECO:0000256" key="1">
    <source>
        <dbReference type="SAM" id="Coils"/>
    </source>
</evidence>
<keyword evidence="3" id="KW-1185">Reference proteome</keyword>
<protein>
    <submittedName>
        <fullName evidence="2">SAM-dependent methyltransferase</fullName>
    </submittedName>
</protein>
<feature type="coiled-coil region" evidence="1">
    <location>
        <begin position="208"/>
        <end position="257"/>
    </location>
</feature>
<comment type="caution">
    <text evidence="2">The sequence shown here is derived from an EMBL/GenBank/DDBJ whole genome shotgun (WGS) entry which is preliminary data.</text>
</comment>
<dbReference type="InterPro" id="IPR006901">
    <property type="entry name" value="TrmK"/>
</dbReference>
<evidence type="ECO:0000313" key="3">
    <source>
        <dbReference type="Proteomes" id="UP000640274"/>
    </source>
</evidence>
<dbReference type="PIRSF" id="PIRSF018637">
    <property type="entry name" value="TrmK"/>
    <property type="match status" value="1"/>
</dbReference>
<keyword evidence="2" id="KW-0489">Methyltransferase</keyword>
<dbReference type="PANTHER" id="PTHR38451:SF1">
    <property type="entry name" value="TRNA (ADENINE(22)-N(1))-METHYLTRANSFERASE"/>
    <property type="match status" value="1"/>
</dbReference>
<dbReference type="Gene3D" id="1.10.287.1890">
    <property type="match status" value="1"/>
</dbReference>
<dbReference type="InterPro" id="IPR029063">
    <property type="entry name" value="SAM-dependent_MTases_sf"/>
</dbReference>
<evidence type="ECO:0000313" key="2">
    <source>
        <dbReference type="EMBL" id="MBJ6363123.1"/>
    </source>
</evidence>
<dbReference type="SUPFAM" id="SSF53335">
    <property type="entry name" value="S-adenosyl-L-methionine-dependent methyltransferases"/>
    <property type="match status" value="1"/>
</dbReference>
<gene>
    <name evidence="2" type="ORF">JFN88_18120</name>
</gene>
<dbReference type="Gene3D" id="3.40.50.150">
    <property type="entry name" value="Vaccinia Virus protein VP39"/>
    <property type="match status" value="1"/>
</dbReference>
<keyword evidence="2" id="KW-0808">Transferase</keyword>